<dbReference type="PIRSF" id="PIRSF006806">
    <property type="entry name" value="FTHF_cligase"/>
    <property type="match status" value="1"/>
</dbReference>
<feature type="binding site" evidence="4">
    <location>
        <position position="60"/>
    </location>
    <ligand>
        <name>substrate</name>
    </ligand>
</feature>
<dbReference type="OrthoDB" id="9801938at2"/>
<sequence length="218" mass="25402">MKWKAKNIIRQEIIEKRNLFFEQNPEEKNARDEFIFNEIINNKQFINANTIFTYVSFGSEIDTQRLINYALSIGKNICVPKVFNKQKVMKAYKISSLKELNKSNYGILEPFGDNMKEVLKENIDLAIFPGIAFDNKGGRIGYGGGYYDKFFSDMDYLNFVEVEKKDYDFFNKEQSNKVVNDVVSKFSGEKIGLAYQFQLIDDVPMEKYDVKVDYLIIG</sequence>
<dbReference type="Proteomes" id="UP000184447">
    <property type="component" value="Unassembled WGS sequence"/>
</dbReference>
<evidence type="ECO:0000313" key="7">
    <source>
        <dbReference type="Proteomes" id="UP000184447"/>
    </source>
</evidence>
<evidence type="ECO:0000313" key="6">
    <source>
        <dbReference type="EMBL" id="SHH24992.1"/>
    </source>
</evidence>
<keyword evidence="3 4" id="KW-0067">ATP-binding</keyword>
<dbReference type="Pfam" id="PF01812">
    <property type="entry name" value="5-FTHF_cyc-lig"/>
    <property type="match status" value="1"/>
</dbReference>
<name>A0A1M5RF45_9CLOT</name>
<dbReference type="EMBL" id="FQXM01000003">
    <property type="protein sequence ID" value="SHH24992.1"/>
    <property type="molecule type" value="Genomic_DNA"/>
</dbReference>
<feature type="binding site" evidence="4">
    <location>
        <position position="55"/>
    </location>
    <ligand>
        <name>substrate</name>
    </ligand>
</feature>
<evidence type="ECO:0000256" key="4">
    <source>
        <dbReference type="PIRSR" id="PIRSR006806-1"/>
    </source>
</evidence>
<keyword evidence="5" id="KW-0479">Metal-binding</keyword>
<dbReference type="STRING" id="1121316.SAMN02745207_00501"/>
<dbReference type="NCBIfam" id="TIGR02727">
    <property type="entry name" value="MTHFS_bact"/>
    <property type="match status" value="1"/>
</dbReference>
<feature type="binding site" evidence="4">
    <location>
        <begin position="139"/>
        <end position="147"/>
    </location>
    <ligand>
        <name>ATP</name>
        <dbReference type="ChEBI" id="CHEBI:30616"/>
    </ligand>
</feature>
<dbReference type="InterPro" id="IPR037171">
    <property type="entry name" value="NagB/RpiA_transferase-like"/>
</dbReference>
<dbReference type="GO" id="GO:0005524">
    <property type="term" value="F:ATP binding"/>
    <property type="evidence" value="ECO:0007669"/>
    <property type="project" value="UniProtKB-KW"/>
</dbReference>
<keyword evidence="6" id="KW-0436">Ligase</keyword>
<organism evidence="6 7">
    <name type="scientific">Clostridium grantii DSM 8605</name>
    <dbReference type="NCBI Taxonomy" id="1121316"/>
    <lineage>
        <taxon>Bacteria</taxon>
        <taxon>Bacillati</taxon>
        <taxon>Bacillota</taxon>
        <taxon>Clostridia</taxon>
        <taxon>Eubacteriales</taxon>
        <taxon>Clostridiaceae</taxon>
        <taxon>Clostridium</taxon>
    </lineage>
</organism>
<dbReference type="GO" id="GO:0009396">
    <property type="term" value="P:folic acid-containing compound biosynthetic process"/>
    <property type="evidence" value="ECO:0007669"/>
    <property type="project" value="TreeGrafter"/>
</dbReference>
<accession>A0A1M5RF45</accession>
<dbReference type="GO" id="GO:0046872">
    <property type="term" value="F:metal ion binding"/>
    <property type="evidence" value="ECO:0007669"/>
    <property type="project" value="UniProtKB-KW"/>
</dbReference>
<dbReference type="InterPro" id="IPR002698">
    <property type="entry name" value="FTHF_cligase"/>
</dbReference>
<keyword evidence="7" id="KW-1185">Reference proteome</keyword>
<dbReference type="PANTHER" id="PTHR23407">
    <property type="entry name" value="ATPASE INHIBITOR/5-FORMYLTETRAHYDROFOLATE CYCLO-LIGASE"/>
    <property type="match status" value="1"/>
</dbReference>
<evidence type="ECO:0000256" key="5">
    <source>
        <dbReference type="RuleBase" id="RU361279"/>
    </source>
</evidence>
<evidence type="ECO:0000256" key="2">
    <source>
        <dbReference type="ARBA" id="ARBA00022741"/>
    </source>
</evidence>
<proteinExistence type="inferred from homology"/>
<protein>
    <recommendedName>
        <fullName evidence="5">5-formyltetrahydrofolate cyclo-ligase</fullName>
        <ecNumber evidence="5">6.3.3.2</ecNumber>
    </recommendedName>
</protein>
<reference evidence="6 7" key="1">
    <citation type="submission" date="2016-11" db="EMBL/GenBank/DDBJ databases">
        <authorList>
            <person name="Jaros S."/>
            <person name="Januszkiewicz K."/>
            <person name="Wedrychowicz H."/>
        </authorList>
    </citation>
    <scope>NUCLEOTIDE SEQUENCE [LARGE SCALE GENOMIC DNA]</scope>
    <source>
        <strain evidence="6 7">DSM 8605</strain>
    </source>
</reference>
<dbReference type="InterPro" id="IPR024185">
    <property type="entry name" value="FTHF_cligase-like_sf"/>
</dbReference>
<keyword evidence="2 4" id="KW-0547">Nucleotide-binding</keyword>
<dbReference type="RefSeq" id="WP_073336657.1">
    <property type="nucleotide sequence ID" value="NZ_FQXM01000003.1"/>
</dbReference>
<comment type="cofactor">
    <cofactor evidence="5">
        <name>Mg(2+)</name>
        <dbReference type="ChEBI" id="CHEBI:18420"/>
    </cofactor>
</comment>
<comment type="catalytic activity">
    <reaction evidence="5">
        <text>(6S)-5-formyl-5,6,7,8-tetrahydrofolate + ATP = (6R)-5,10-methenyltetrahydrofolate + ADP + phosphate</text>
        <dbReference type="Rhea" id="RHEA:10488"/>
        <dbReference type="ChEBI" id="CHEBI:30616"/>
        <dbReference type="ChEBI" id="CHEBI:43474"/>
        <dbReference type="ChEBI" id="CHEBI:57455"/>
        <dbReference type="ChEBI" id="CHEBI:57457"/>
        <dbReference type="ChEBI" id="CHEBI:456216"/>
        <dbReference type="EC" id="6.3.3.2"/>
    </reaction>
</comment>
<dbReference type="GO" id="GO:0030272">
    <property type="term" value="F:5-formyltetrahydrofolate cyclo-ligase activity"/>
    <property type="evidence" value="ECO:0007669"/>
    <property type="project" value="UniProtKB-EC"/>
</dbReference>
<dbReference type="PANTHER" id="PTHR23407:SF1">
    <property type="entry name" value="5-FORMYLTETRAHYDROFOLATE CYCLO-LIGASE"/>
    <property type="match status" value="1"/>
</dbReference>
<dbReference type="EC" id="6.3.3.2" evidence="5"/>
<evidence type="ECO:0000256" key="3">
    <source>
        <dbReference type="ARBA" id="ARBA00022840"/>
    </source>
</evidence>
<feature type="binding site" evidence="4">
    <location>
        <begin position="6"/>
        <end position="10"/>
    </location>
    <ligand>
        <name>ATP</name>
        <dbReference type="ChEBI" id="CHEBI:30616"/>
    </ligand>
</feature>
<evidence type="ECO:0000256" key="1">
    <source>
        <dbReference type="ARBA" id="ARBA00010638"/>
    </source>
</evidence>
<dbReference type="GO" id="GO:0035999">
    <property type="term" value="P:tetrahydrofolate interconversion"/>
    <property type="evidence" value="ECO:0007669"/>
    <property type="project" value="TreeGrafter"/>
</dbReference>
<comment type="similarity">
    <text evidence="1 5">Belongs to the 5-formyltetrahydrofolate cyclo-ligase family.</text>
</comment>
<keyword evidence="5" id="KW-0460">Magnesium</keyword>
<dbReference type="Gene3D" id="3.40.50.10420">
    <property type="entry name" value="NagB/RpiA/CoA transferase-like"/>
    <property type="match status" value="1"/>
</dbReference>
<dbReference type="AlphaFoldDB" id="A0A1M5RF45"/>
<dbReference type="SUPFAM" id="SSF100950">
    <property type="entry name" value="NagB/RpiA/CoA transferase-like"/>
    <property type="match status" value="1"/>
</dbReference>
<gene>
    <name evidence="6" type="ORF">SAMN02745207_00501</name>
</gene>